<comment type="similarity">
    <text evidence="2">Belongs to the ODF2 family.</text>
</comment>
<feature type="region of interest" description="Disordered" evidence="7">
    <location>
        <begin position="280"/>
        <end position="302"/>
    </location>
</feature>
<dbReference type="Proteomes" id="UP001431783">
    <property type="component" value="Unassembled WGS sequence"/>
</dbReference>
<dbReference type="GO" id="GO:0005813">
    <property type="term" value="C:centrosome"/>
    <property type="evidence" value="ECO:0007669"/>
    <property type="project" value="UniProtKB-SubCell"/>
</dbReference>
<sequence length="448" mass="51007">MAEEEEGEITEKEIGEEEENNEEPITAEDLKQMVEENDVLIGDILEEKPEDQIISEADNEGGGIEDSVMEGEEREQGDTIENANEEDGVDEQEIKKEGTAEEGMEEEGAADEGMPEEGEEDAEKKETGEKEEIIEKDVIEEKLEKPPESVALKGRIDDKTMKRLEQVEKEVNEAANSIYILKGKAEELLKKEKMTENEEKELEEVNAELKRQMDLFDEKTKEIQDIIANTNILETMPVRLPQVRHEEDVLPRVLLCGEVEDYVPKLIVCHQKIKVSSGSTRECMPECPGPSPPTATTAPKKKCGNDEVQEAICVKNSDIGKMRSLLEEDISNKDKILDNLKLNLESLQNEINMVSAENTELSERLRKLQQNQIRQKTCAPREPKKMCPSLMAAKLQEYSEYARKLEKQLAEMETDFKNVHKEICAAQKERDRREQARNSVAKQFCKKK</sequence>
<dbReference type="AlphaFoldDB" id="A0AAW1TV73"/>
<organism evidence="8 9">
    <name type="scientific">Henosepilachna vigintioctopunctata</name>
    <dbReference type="NCBI Taxonomy" id="420089"/>
    <lineage>
        <taxon>Eukaryota</taxon>
        <taxon>Metazoa</taxon>
        <taxon>Ecdysozoa</taxon>
        <taxon>Arthropoda</taxon>
        <taxon>Hexapoda</taxon>
        <taxon>Insecta</taxon>
        <taxon>Pterygota</taxon>
        <taxon>Neoptera</taxon>
        <taxon>Endopterygota</taxon>
        <taxon>Coleoptera</taxon>
        <taxon>Polyphaga</taxon>
        <taxon>Cucujiformia</taxon>
        <taxon>Coccinelloidea</taxon>
        <taxon>Coccinellidae</taxon>
        <taxon>Epilachninae</taxon>
        <taxon>Epilachnini</taxon>
        <taxon>Henosepilachna</taxon>
    </lineage>
</organism>
<keyword evidence="3" id="KW-0963">Cytoplasm</keyword>
<feature type="coiled-coil region" evidence="6">
    <location>
        <begin position="395"/>
        <end position="422"/>
    </location>
</feature>
<protein>
    <submittedName>
        <fullName evidence="8">Uncharacterized protein</fullName>
    </submittedName>
</protein>
<comment type="subcellular location">
    <subcellularLocation>
        <location evidence="1">Cytoplasm</location>
        <location evidence="1">Cytoskeleton</location>
        <location evidence="1">Microtubule organizing center</location>
        <location evidence="1">Centrosome</location>
    </subcellularLocation>
</comment>
<dbReference type="InterPro" id="IPR026099">
    <property type="entry name" value="Odf2-rel"/>
</dbReference>
<reference evidence="8 9" key="1">
    <citation type="submission" date="2023-03" db="EMBL/GenBank/DDBJ databases">
        <title>Genome insight into feeding habits of ladybird beetles.</title>
        <authorList>
            <person name="Li H.-S."/>
            <person name="Huang Y.-H."/>
            <person name="Pang H."/>
        </authorList>
    </citation>
    <scope>NUCLEOTIDE SEQUENCE [LARGE SCALE GENOMIC DNA]</scope>
    <source>
        <strain evidence="8">SYSU_2023b</strain>
        <tissue evidence="8">Whole body</tissue>
    </source>
</reference>
<feature type="region of interest" description="Disordered" evidence="7">
    <location>
        <begin position="427"/>
        <end position="448"/>
    </location>
</feature>
<keyword evidence="9" id="KW-1185">Reference proteome</keyword>
<gene>
    <name evidence="8" type="ORF">WA026_017060</name>
</gene>
<feature type="coiled-coil region" evidence="6">
    <location>
        <begin position="185"/>
        <end position="222"/>
    </location>
</feature>
<feature type="coiled-coil region" evidence="6">
    <location>
        <begin position="330"/>
        <end position="371"/>
    </location>
</feature>
<evidence type="ECO:0000256" key="7">
    <source>
        <dbReference type="SAM" id="MobiDB-lite"/>
    </source>
</evidence>
<proteinExistence type="inferred from homology"/>
<dbReference type="PANTHER" id="PTHR23162">
    <property type="entry name" value="OUTER DENSE FIBER OF SPERM TAILS 2"/>
    <property type="match status" value="1"/>
</dbReference>
<feature type="compositionally biased region" description="Basic and acidic residues" evidence="7">
    <location>
        <begin position="122"/>
        <end position="146"/>
    </location>
</feature>
<feature type="compositionally biased region" description="Basic and acidic residues" evidence="7">
    <location>
        <begin position="427"/>
        <end position="436"/>
    </location>
</feature>
<evidence type="ECO:0000256" key="4">
    <source>
        <dbReference type="ARBA" id="ARBA00023054"/>
    </source>
</evidence>
<evidence type="ECO:0000256" key="6">
    <source>
        <dbReference type="SAM" id="Coils"/>
    </source>
</evidence>
<dbReference type="PANTHER" id="PTHR23162:SF10">
    <property type="entry name" value="FI13205P"/>
    <property type="match status" value="1"/>
</dbReference>
<evidence type="ECO:0000256" key="2">
    <source>
        <dbReference type="ARBA" id="ARBA00009316"/>
    </source>
</evidence>
<evidence type="ECO:0000313" key="9">
    <source>
        <dbReference type="Proteomes" id="UP001431783"/>
    </source>
</evidence>
<feature type="region of interest" description="Disordered" evidence="7">
    <location>
        <begin position="1"/>
        <end position="146"/>
    </location>
</feature>
<name>A0AAW1TV73_9CUCU</name>
<keyword evidence="4 6" id="KW-0175">Coiled coil</keyword>
<evidence type="ECO:0000256" key="3">
    <source>
        <dbReference type="ARBA" id="ARBA00022490"/>
    </source>
</evidence>
<keyword evidence="5" id="KW-0206">Cytoskeleton</keyword>
<accession>A0AAW1TV73</accession>
<feature type="compositionally biased region" description="Acidic residues" evidence="7">
    <location>
        <begin position="1"/>
        <end position="26"/>
    </location>
</feature>
<feature type="compositionally biased region" description="Acidic residues" evidence="7">
    <location>
        <begin position="100"/>
        <end position="121"/>
    </location>
</feature>
<evidence type="ECO:0000256" key="1">
    <source>
        <dbReference type="ARBA" id="ARBA00004300"/>
    </source>
</evidence>
<dbReference type="GO" id="GO:1902017">
    <property type="term" value="P:regulation of cilium assembly"/>
    <property type="evidence" value="ECO:0007669"/>
    <property type="project" value="TreeGrafter"/>
</dbReference>
<dbReference type="EMBL" id="JARQZJ010000010">
    <property type="protein sequence ID" value="KAK9872259.1"/>
    <property type="molecule type" value="Genomic_DNA"/>
</dbReference>
<evidence type="ECO:0000313" key="8">
    <source>
        <dbReference type="EMBL" id="KAK9872259.1"/>
    </source>
</evidence>
<evidence type="ECO:0000256" key="5">
    <source>
        <dbReference type="ARBA" id="ARBA00023212"/>
    </source>
</evidence>
<comment type="caution">
    <text evidence="8">The sequence shown here is derived from an EMBL/GenBank/DDBJ whole genome shotgun (WGS) entry which is preliminary data.</text>
</comment>